<evidence type="ECO:0000256" key="2">
    <source>
        <dbReference type="ARBA" id="ARBA00010271"/>
    </source>
</evidence>
<dbReference type="STRING" id="543379.A0A232FED3"/>
<dbReference type="Pfam" id="PF09258">
    <property type="entry name" value="Glyco_transf_64"/>
    <property type="match status" value="1"/>
</dbReference>
<dbReference type="PANTHER" id="PTHR48261">
    <property type="entry name" value="ACETYLGLUCOSAMINYLTRANSFERASE"/>
    <property type="match status" value="1"/>
</dbReference>
<evidence type="ECO:0000256" key="3">
    <source>
        <dbReference type="ARBA" id="ARBA00022679"/>
    </source>
</evidence>
<gene>
    <name evidence="7" type="ORF">TSAR_013972</name>
</gene>
<keyword evidence="5" id="KW-1015">Disulfide bond</keyword>
<name>A0A232FED3_9HYME</name>
<dbReference type="GO" id="GO:1901135">
    <property type="term" value="P:carbohydrate derivative metabolic process"/>
    <property type="evidence" value="ECO:0007669"/>
    <property type="project" value="UniProtKB-ARBA"/>
</dbReference>
<dbReference type="InterPro" id="IPR029044">
    <property type="entry name" value="Nucleotide-diphossugar_trans"/>
</dbReference>
<accession>A0A232FED3</accession>
<feature type="domain" description="Glycosyl transferase 64" evidence="6">
    <location>
        <begin position="147"/>
        <end position="196"/>
    </location>
</feature>
<reference evidence="7 8" key="1">
    <citation type="journal article" date="2017" name="Curr. Biol.">
        <title>The Evolution of Venom by Co-option of Single-Copy Genes.</title>
        <authorList>
            <person name="Martinson E.O."/>
            <person name="Mrinalini"/>
            <person name="Kelkar Y.D."/>
            <person name="Chang C.H."/>
            <person name="Werren J.H."/>
        </authorList>
    </citation>
    <scope>NUCLEOTIDE SEQUENCE [LARGE SCALE GENOMIC DNA]</scope>
    <source>
        <strain evidence="7 8">Alberta</strain>
        <tissue evidence="7">Whole body</tissue>
    </source>
</reference>
<dbReference type="GO" id="GO:0016757">
    <property type="term" value="F:glycosyltransferase activity"/>
    <property type="evidence" value="ECO:0007669"/>
    <property type="project" value="InterPro"/>
</dbReference>
<sequence length="201" mass="23320">MIAEYHSLVPLIHDTKNLAISVLAAIFIQEIDFVQTINILRNHSSKRIGELRNHGQWLFKKYFASIEVIVETTLDIIADRIFPYSAKSYYTWNEPTYSEIHSPVLFPLTISKNDGFTAVILAYDRVDLLLLLIQKLSKAPISKMPKSYKEIKVLETEKNVLSNRFYPFNEIETEAVLSIDDDIIMLTEDEIEFAFESLEKW</sequence>
<dbReference type="EMBL" id="NNAY01000396">
    <property type="protein sequence ID" value="OXU28677.1"/>
    <property type="molecule type" value="Genomic_DNA"/>
</dbReference>
<proteinExistence type="inferred from homology"/>
<evidence type="ECO:0000256" key="1">
    <source>
        <dbReference type="ARBA" id="ARBA00004648"/>
    </source>
</evidence>
<dbReference type="Gene3D" id="3.90.550.10">
    <property type="entry name" value="Spore Coat Polysaccharide Biosynthesis Protein SpsA, Chain A"/>
    <property type="match status" value="1"/>
</dbReference>
<dbReference type="InterPro" id="IPR015338">
    <property type="entry name" value="GT64_dom"/>
</dbReference>
<keyword evidence="4" id="KW-0472">Membrane</keyword>
<organism evidence="7 8">
    <name type="scientific">Trichomalopsis sarcophagae</name>
    <dbReference type="NCBI Taxonomy" id="543379"/>
    <lineage>
        <taxon>Eukaryota</taxon>
        <taxon>Metazoa</taxon>
        <taxon>Ecdysozoa</taxon>
        <taxon>Arthropoda</taxon>
        <taxon>Hexapoda</taxon>
        <taxon>Insecta</taxon>
        <taxon>Pterygota</taxon>
        <taxon>Neoptera</taxon>
        <taxon>Endopterygota</taxon>
        <taxon>Hymenoptera</taxon>
        <taxon>Apocrita</taxon>
        <taxon>Proctotrupomorpha</taxon>
        <taxon>Chalcidoidea</taxon>
        <taxon>Pteromalidae</taxon>
        <taxon>Pteromalinae</taxon>
        <taxon>Trichomalopsis</taxon>
    </lineage>
</organism>
<comment type="subcellular location">
    <subcellularLocation>
        <location evidence="1">Endoplasmic reticulum membrane</location>
        <topology evidence="1">Single-pass type II membrane protein</topology>
    </subcellularLocation>
</comment>
<dbReference type="AlphaFoldDB" id="A0A232FED3"/>
<protein>
    <recommendedName>
        <fullName evidence="6">Glycosyl transferase 64 domain-containing protein</fullName>
    </recommendedName>
</protein>
<evidence type="ECO:0000256" key="5">
    <source>
        <dbReference type="ARBA" id="ARBA00023157"/>
    </source>
</evidence>
<comment type="caution">
    <text evidence="7">The sequence shown here is derived from an EMBL/GenBank/DDBJ whole genome shotgun (WGS) entry which is preliminary data.</text>
</comment>
<dbReference type="OrthoDB" id="5954868at2759"/>
<dbReference type="SUPFAM" id="SSF53448">
    <property type="entry name" value="Nucleotide-diphospho-sugar transferases"/>
    <property type="match status" value="1"/>
</dbReference>
<keyword evidence="3" id="KW-0808">Transferase</keyword>
<dbReference type="InterPro" id="IPR004263">
    <property type="entry name" value="Exostosin"/>
</dbReference>
<dbReference type="Proteomes" id="UP000215335">
    <property type="component" value="Unassembled WGS sequence"/>
</dbReference>
<evidence type="ECO:0000256" key="4">
    <source>
        <dbReference type="ARBA" id="ARBA00023136"/>
    </source>
</evidence>
<keyword evidence="8" id="KW-1185">Reference proteome</keyword>
<dbReference type="GO" id="GO:0005789">
    <property type="term" value="C:endoplasmic reticulum membrane"/>
    <property type="evidence" value="ECO:0007669"/>
    <property type="project" value="UniProtKB-SubCell"/>
</dbReference>
<comment type="similarity">
    <text evidence="2">Belongs to the glycosyltransferase 47 family.</text>
</comment>
<evidence type="ECO:0000313" key="7">
    <source>
        <dbReference type="EMBL" id="OXU28677.1"/>
    </source>
</evidence>
<feature type="non-terminal residue" evidence="7">
    <location>
        <position position="201"/>
    </location>
</feature>
<dbReference type="PANTHER" id="PTHR48261:SF2">
    <property type="entry name" value="ACETYLGLUCOSAMINYLTRANSFERASE"/>
    <property type="match status" value="1"/>
</dbReference>
<evidence type="ECO:0000313" key="8">
    <source>
        <dbReference type="Proteomes" id="UP000215335"/>
    </source>
</evidence>
<evidence type="ECO:0000259" key="6">
    <source>
        <dbReference type="Pfam" id="PF09258"/>
    </source>
</evidence>